<dbReference type="OrthoDB" id="9802901at2"/>
<dbReference type="STRING" id="953739.SVEN_3990"/>
<keyword evidence="3" id="KW-1185">Reference proteome</keyword>
<dbReference type="PANTHER" id="PTHR33877:SF2">
    <property type="entry name" value="OS07G0170200 PROTEIN"/>
    <property type="match status" value="1"/>
</dbReference>
<dbReference type="InterPro" id="IPR003615">
    <property type="entry name" value="HNH_nuc"/>
</dbReference>
<dbReference type="GO" id="GO:0008270">
    <property type="term" value="F:zinc ion binding"/>
    <property type="evidence" value="ECO:0007669"/>
    <property type="project" value="InterPro"/>
</dbReference>
<dbReference type="GO" id="GO:0004519">
    <property type="term" value="F:endonuclease activity"/>
    <property type="evidence" value="ECO:0007669"/>
    <property type="project" value="InterPro"/>
</dbReference>
<feature type="domain" description="HNH nuclease" evidence="1">
    <location>
        <begin position="15"/>
        <end position="69"/>
    </location>
</feature>
<dbReference type="SMART" id="SM00507">
    <property type="entry name" value="HNHc"/>
    <property type="match status" value="1"/>
</dbReference>
<dbReference type="GO" id="GO:0003676">
    <property type="term" value="F:nucleic acid binding"/>
    <property type="evidence" value="ECO:0007669"/>
    <property type="project" value="InterPro"/>
</dbReference>
<dbReference type="InterPro" id="IPR002711">
    <property type="entry name" value="HNH"/>
</dbReference>
<evidence type="ECO:0000313" key="2">
    <source>
        <dbReference type="EMBL" id="CCA57276.1"/>
    </source>
</evidence>
<evidence type="ECO:0000313" key="3">
    <source>
        <dbReference type="Proteomes" id="UP000006854"/>
    </source>
</evidence>
<proteinExistence type="predicted"/>
<dbReference type="RefSeq" id="WP_015035187.1">
    <property type="nucleotide sequence ID" value="NC_018750.1"/>
</dbReference>
<dbReference type="KEGG" id="sve:SVEN_3990"/>
<gene>
    <name evidence="2" type="ordered locus">SVEN_3990</name>
</gene>
<dbReference type="PANTHER" id="PTHR33877">
    <property type="entry name" value="SLL1193 PROTEIN"/>
    <property type="match status" value="1"/>
</dbReference>
<dbReference type="GeneID" id="51864554"/>
<accession>F2RFX4</accession>
<dbReference type="InterPro" id="IPR052892">
    <property type="entry name" value="NA-targeting_endonuclease"/>
</dbReference>
<name>F2RFX4_STRVP</name>
<dbReference type="HOGENOM" id="CLU_177860_0_0_11"/>
<sequence>MSKRGFLNNTKTKRMVRAYVLERDGWQCHYCRRPFVDESEVTLDHYIPWCIWQQSKPRNLVAACQPCNNAKADALPLTFAWLLLRQAPALDLAA</sequence>
<evidence type="ECO:0000259" key="1">
    <source>
        <dbReference type="SMART" id="SM00507"/>
    </source>
</evidence>
<dbReference type="PATRIC" id="fig|953739.5.peg.6489"/>
<dbReference type="Gene3D" id="1.10.30.50">
    <property type="match status" value="1"/>
</dbReference>
<reference evidence="2 3" key="1">
    <citation type="journal article" date="2011" name="BMC Genomics">
        <title>Genome-wide analysis of the role of GlnR in Streptomyces venezuelae provides new insights into global nitrogen regulation in actinomycetes.</title>
        <authorList>
            <person name="Pullan S.T."/>
            <person name="Bibb M.J."/>
            <person name="Merrick M."/>
        </authorList>
    </citation>
    <scope>NUCLEOTIDE SEQUENCE [LARGE SCALE GENOMIC DNA]</scope>
    <source>
        <strain evidence="3">ATCC 10712 / CBS 650.69 / DSM 40230 / JCM 4526 / NBRC 13096 / PD 04745</strain>
    </source>
</reference>
<dbReference type="Proteomes" id="UP000006854">
    <property type="component" value="Chromosome"/>
</dbReference>
<dbReference type="AlphaFoldDB" id="F2RFX4"/>
<protein>
    <recommendedName>
        <fullName evidence="1">HNH nuclease domain-containing protein</fullName>
    </recommendedName>
</protein>
<dbReference type="Pfam" id="PF01844">
    <property type="entry name" value="HNH"/>
    <property type="match status" value="1"/>
</dbReference>
<organism evidence="2 3">
    <name type="scientific">Streptomyces venezuelae (strain ATCC 10712 / CBS 650.69 / DSM 40230 / JCM 4526 / NBRC 13096 / PD 04745)</name>
    <dbReference type="NCBI Taxonomy" id="953739"/>
    <lineage>
        <taxon>Bacteria</taxon>
        <taxon>Bacillati</taxon>
        <taxon>Actinomycetota</taxon>
        <taxon>Actinomycetes</taxon>
        <taxon>Kitasatosporales</taxon>
        <taxon>Streptomycetaceae</taxon>
        <taxon>Streptomyces</taxon>
    </lineage>
</organism>
<dbReference type="CDD" id="cd00085">
    <property type="entry name" value="HNHc"/>
    <property type="match status" value="1"/>
</dbReference>
<dbReference type="EMBL" id="FR845719">
    <property type="protein sequence ID" value="CCA57276.1"/>
    <property type="molecule type" value="Genomic_DNA"/>
</dbReference>
<dbReference type="eggNOG" id="COG1403">
    <property type="taxonomic scope" value="Bacteria"/>
</dbReference>